<dbReference type="EMBL" id="KN833868">
    <property type="protein sequence ID" value="KIK16080.1"/>
    <property type="molecule type" value="Genomic_DNA"/>
</dbReference>
<dbReference type="AlphaFoldDB" id="A0A0C9XUM8"/>
<gene>
    <name evidence="1" type="ORF">PISMIDRAFT_686760</name>
</gene>
<reference evidence="2" key="2">
    <citation type="submission" date="2015-01" db="EMBL/GenBank/DDBJ databases">
        <title>Evolutionary Origins and Diversification of the Mycorrhizal Mutualists.</title>
        <authorList>
            <consortium name="DOE Joint Genome Institute"/>
            <consortium name="Mycorrhizal Genomics Consortium"/>
            <person name="Kohler A."/>
            <person name="Kuo A."/>
            <person name="Nagy L.G."/>
            <person name="Floudas D."/>
            <person name="Copeland A."/>
            <person name="Barry K.W."/>
            <person name="Cichocki N."/>
            <person name="Veneault-Fourrey C."/>
            <person name="LaButti K."/>
            <person name="Lindquist E.A."/>
            <person name="Lipzen A."/>
            <person name="Lundell T."/>
            <person name="Morin E."/>
            <person name="Murat C."/>
            <person name="Riley R."/>
            <person name="Ohm R."/>
            <person name="Sun H."/>
            <person name="Tunlid A."/>
            <person name="Henrissat B."/>
            <person name="Grigoriev I.V."/>
            <person name="Hibbett D.S."/>
            <person name="Martin F."/>
        </authorList>
    </citation>
    <scope>NUCLEOTIDE SEQUENCE [LARGE SCALE GENOMIC DNA]</scope>
    <source>
        <strain evidence="2">441</strain>
    </source>
</reference>
<proteinExistence type="predicted"/>
<protein>
    <submittedName>
        <fullName evidence="1">Uncharacterized protein</fullName>
    </submittedName>
</protein>
<dbReference type="Proteomes" id="UP000054018">
    <property type="component" value="Unassembled WGS sequence"/>
</dbReference>
<evidence type="ECO:0000313" key="2">
    <source>
        <dbReference type="Proteomes" id="UP000054018"/>
    </source>
</evidence>
<keyword evidence="2" id="KW-1185">Reference proteome</keyword>
<sequence length="74" mass="8236">MLKCCASWNNILLEWHIEQAMLRGTVPEDILFSPSNGGCAGDPKFTYTVSGALHNSRPPTPYDRSMCFDVSCRV</sequence>
<evidence type="ECO:0000313" key="1">
    <source>
        <dbReference type="EMBL" id="KIK16080.1"/>
    </source>
</evidence>
<organism evidence="1 2">
    <name type="scientific">Pisolithus microcarpus 441</name>
    <dbReference type="NCBI Taxonomy" id="765257"/>
    <lineage>
        <taxon>Eukaryota</taxon>
        <taxon>Fungi</taxon>
        <taxon>Dikarya</taxon>
        <taxon>Basidiomycota</taxon>
        <taxon>Agaricomycotina</taxon>
        <taxon>Agaricomycetes</taxon>
        <taxon>Agaricomycetidae</taxon>
        <taxon>Boletales</taxon>
        <taxon>Sclerodermatineae</taxon>
        <taxon>Pisolithaceae</taxon>
        <taxon>Pisolithus</taxon>
    </lineage>
</organism>
<feature type="non-terminal residue" evidence="1">
    <location>
        <position position="74"/>
    </location>
</feature>
<dbReference type="HOGENOM" id="CLU_2694615_0_0_1"/>
<name>A0A0C9XUM8_9AGAM</name>
<accession>A0A0C9XUM8</accession>
<reference evidence="1 2" key="1">
    <citation type="submission" date="2014-04" db="EMBL/GenBank/DDBJ databases">
        <authorList>
            <consortium name="DOE Joint Genome Institute"/>
            <person name="Kuo A."/>
            <person name="Kohler A."/>
            <person name="Costa M.D."/>
            <person name="Nagy L.G."/>
            <person name="Floudas D."/>
            <person name="Copeland A."/>
            <person name="Barry K.W."/>
            <person name="Cichocki N."/>
            <person name="Veneault-Fourrey C."/>
            <person name="LaButti K."/>
            <person name="Lindquist E.A."/>
            <person name="Lipzen A."/>
            <person name="Lundell T."/>
            <person name="Morin E."/>
            <person name="Murat C."/>
            <person name="Sun H."/>
            <person name="Tunlid A."/>
            <person name="Henrissat B."/>
            <person name="Grigoriev I.V."/>
            <person name="Hibbett D.S."/>
            <person name="Martin F."/>
            <person name="Nordberg H.P."/>
            <person name="Cantor M.N."/>
            <person name="Hua S.X."/>
        </authorList>
    </citation>
    <scope>NUCLEOTIDE SEQUENCE [LARGE SCALE GENOMIC DNA]</scope>
    <source>
        <strain evidence="1 2">441</strain>
    </source>
</reference>